<comment type="subunit">
    <text evidence="2">Monomer.</text>
</comment>
<dbReference type="InterPro" id="IPR009001">
    <property type="entry name" value="Transl_elong_EF1A/Init_IF2_C"/>
</dbReference>
<keyword evidence="10" id="KW-0498">Mitosis</keyword>
<evidence type="ECO:0000256" key="13">
    <source>
        <dbReference type="ARBA" id="ARBA00022840"/>
    </source>
</evidence>
<evidence type="ECO:0000256" key="6">
    <source>
        <dbReference type="ARBA" id="ARBA00022618"/>
    </source>
</evidence>
<dbReference type="FunFam" id="3.40.50.300:FF:000332">
    <property type="entry name" value="DNA repair and recombination protein RAD54-like"/>
    <property type="match status" value="1"/>
</dbReference>
<evidence type="ECO:0000259" key="23">
    <source>
        <dbReference type="PROSITE" id="PS51722"/>
    </source>
</evidence>
<keyword evidence="14" id="KW-0460">Magnesium</keyword>
<feature type="domain" description="Helicase C-terminal" evidence="22">
    <location>
        <begin position="605"/>
        <end position="759"/>
    </location>
</feature>
<dbReference type="SUPFAM" id="SSF50465">
    <property type="entry name" value="EF-Tu/eEF-1alpha/eIF2-gamma C-terminal domain"/>
    <property type="match status" value="1"/>
</dbReference>
<keyword evidence="13" id="KW-0067">ATP-binding</keyword>
<dbReference type="SMART" id="SM00487">
    <property type="entry name" value="DEXDc"/>
    <property type="match status" value="1"/>
</dbReference>
<evidence type="ECO:0000313" key="24">
    <source>
        <dbReference type="EMBL" id="KHN83821.1"/>
    </source>
</evidence>
<dbReference type="SMART" id="SM00490">
    <property type="entry name" value="HELICc"/>
    <property type="match status" value="1"/>
</dbReference>
<evidence type="ECO:0000256" key="20">
    <source>
        <dbReference type="SAM" id="MobiDB-lite"/>
    </source>
</evidence>
<keyword evidence="12" id="KW-0347">Helicase</keyword>
<evidence type="ECO:0000256" key="3">
    <source>
        <dbReference type="ARBA" id="ARBA00011467"/>
    </source>
</evidence>
<evidence type="ECO:0000256" key="18">
    <source>
        <dbReference type="ARBA" id="ARBA00024776"/>
    </source>
</evidence>
<keyword evidence="5" id="KW-0963">Cytoplasm</keyword>
<evidence type="ECO:0000256" key="19">
    <source>
        <dbReference type="ARBA" id="ARBA00029956"/>
    </source>
</evidence>
<evidence type="ECO:0000256" key="15">
    <source>
        <dbReference type="ARBA" id="ARBA00022917"/>
    </source>
</evidence>
<dbReference type="PROSITE" id="PS00301">
    <property type="entry name" value="G_TR_1"/>
    <property type="match status" value="1"/>
</dbReference>
<dbReference type="GO" id="GO:0004386">
    <property type="term" value="F:helicase activity"/>
    <property type="evidence" value="ECO:0007669"/>
    <property type="project" value="UniProtKB-KW"/>
</dbReference>
<evidence type="ECO:0000256" key="9">
    <source>
        <dbReference type="ARBA" id="ARBA00022768"/>
    </source>
</evidence>
<reference evidence="24 25" key="1">
    <citation type="submission" date="2014-11" db="EMBL/GenBank/DDBJ databases">
        <title>Genetic blueprint of the zoonotic pathogen Toxocara canis.</title>
        <authorList>
            <person name="Zhu X.-Q."/>
            <person name="Korhonen P.K."/>
            <person name="Cai H."/>
            <person name="Young N.D."/>
            <person name="Nejsum P."/>
            <person name="von Samson-Himmelstjerna G."/>
            <person name="Boag P.R."/>
            <person name="Tan P."/>
            <person name="Li Q."/>
            <person name="Min J."/>
            <person name="Yang Y."/>
            <person name="Wang X."/>
            <person name="Fang X."/>
            <person name="Hall R.S."/>
            <person name="Hofmann A."/>
            <person name="Sternberg P.W."/>
            <person name="Jex A.R."/>
            <person name="Gasser R.B."/>
        </authorList>
    </citation>
    <scope>NUCLEOTIDE SEQUENCE [LARGE SCALE GENOMIC DNA]</scope>
    <source>
        <strain evidence="24">PN_DK_2014</strain>
    </source>
</reference>
<dbReference type="InterPro" id="IPR009000">
    <property type="entry name" value="Transl_B-barrel_sf"/>
</dbReference>
<dbReference type="InterPro" id="IPR004161">
    <property type="entry name" value="EFTu-like_2"/>
</dbReference>
<dbReference type="InterPro" id="IPR001650">
    <property type="entry name" value="Helicase_C-like"/>
</dbReference>
<dbReference type="InterPro" id="IPR033720">
    <property type="entry name" value="EFTU_2"/>
</dbReference>
<evidence type="ECO:0000259" key="22">
    <source>
        <dbReference type="PROSITE" id="PS51194"/>
    </source>
</evidence>
<name>A0A0B2VK05_TOXCA</name>
<keyword evidence="17" id="KW-0131">Cell cycle</keyword>
<evidence type="ECO:0000256" key="10">
    <source>
        <dbReference type="ARBA" id="ARBA00022776"/>
    </source>
</evidence>
<keyword evidence="25" id="KW-1185">Reference proteome</keyword>
<evidence type="ECO:0000256" key="1">
    <source>
        <dbReference type="ARBA" id="ARBA00007249"/>
    </source>
</evidence>
<dbReference type="GO" id="GO:0005634">
    <property type="term" value="C:nucleus"/>
    <property type="evidence" value="ECO:0007669"/>
    <property type="project" value="TreeGrafter"/>
</dbReference>
<dbReference type="GO" id="GO:0051301">
    <property type="term" value="P:cell division"/>
    <property type="evidence" value="ECO:0007669"/>
    <property type="project" value="UniProtKB-KW"/>
</dbReference>
<proteinExistence type="inferred from homology"/>
<dbReference type="GO" id="GO:0015616">
    <property type="term" value="F:DNA translocase activity"/>
    <property type="evidence" value="ECO:0007669"/>
    <property type="project" value="TreeGrafter"/>
</dbReference>
<evidence type="ECO:0000256" key="7">
    <source>
        <dbReference type="ARBA" id="ARBA00022723"/>
    </source>
</evidence>
<keyword evidence="6" id="KW-0132">Cell division</keyword>
<dbReference type="STRING" id="6265.A0A0B2VK05"/>
<dbReference type="Gene3D" id="3.40.50.300">
    <property type="entry name" value="P-loop containing nucleotide triphosphate hydrolases"/>
    <property type="match status" value="2"/>
</dbReference>
<dbReference type="Pfam" id="PF00176">
    <property type="entry name" value="SNF2-rel_dom"/>
    <property type="match status" value="2"/>
</dbReference>
<dbReference type="PROSITE" id="PS51192">
    <property type="entry name" value="HELICASE_ATP_BIND_1"/>
    <property type="match status" value="1"/>
</dbReference>
<dbReference type="Pfam" id="PF00271">
    <property type="entry name" value="Helicase_C"/>
    <property type="match status" value="1"/>
</dbReference>
<evidence type="ECO:0000256" key="12">
    <source>
        <dbReference type="ARBA" id="ARBA00022806"/>
    </source>
</evidence>
<dbReference type="InterPro" id="IPR031157">
    <property type="entry name" value="G_TR_CS"/>
</dbReference>
<dbReference type="Pfam" id="PF00009">
    <property type="entry name" value="GTP_EFTU"/>
    <property type="match status" value="1"/>
</dbReference>
<dbReference type="InterPro" id="IPR050496">
    <property type="entry name" value="SNF2_RAD54_helicase_repair"/>
</dbReference>
<dbReference type="InterPro" id="IPR041709">
    <property type="entry name" value="EF-Tu_GTP-bd"/>
</dbReference>
<keyword evidence="9" id="KW-0251">Elongation factor</keyword>
<dbReference type="PANTHER" id="PTHR45629:SF7">
    <property type="entry name" value="DNA EXCISION REPAIR PROTEIN ERCC-6-RELATED"/>
    <property type="match status" value="1"/>
</dbReference>
<evidence type="ECO:0000256" key="5">
    <source>
        <dbReference type="ARBA" id="ARBA00022490"/>
    </source>
</evidence>
<dbReference type="Pfam" id="PF03143">
    <property type="entry name" value="GTP_EFTU_D3"/>
    <property type="match status" value="1"/>
</dbReference>
<organism evidence="24 25">
    <name type="scientific">Toxocara canis</name>
    <name type="common">Canine roundworm</name>
    <dbReference type="NCBI Taxonomy" id="6265"/>
    <lineage>
        <taxon>Eukaryota</taxon>
        <taxon>Metazoa</taxon>
        <taxon>Ecdysozoa</taxon>
        <taxon>Nematoda</taxon>
        <taxon>Chromadorea</taxon>
        <taxon>Rhabditida</taxon>
        <taxon>Spirurina</taxon>
        <taxon>Ascaridomorpha</taxon>
        <taxon>Ascaridoidea</taxon>
        <taxon>Toxocaridae</taxon>
        <taxon>Toxocara</taxon>
    </lineage>
</organism>
<dbReference type="InterPro" id="IPR014001">
    <property type="entry name" value="Helicase_ATP-bd"/>
</dbReference>
<dbReference type="InterPro" id="IPR000795">
    <property type="entry name" value="T_Tr_GTP-bd_dom"/>
</dbReference>
<feature type="compositionally biased region" description="Polar residues" evidence="20">
    <location>
        <begin position="1"/>
        <end position="11"/>
    </location>
</feature>
<dbReference type="PRINTS" id="PR00315">
    <property type="entry name" value="ELONGATNFCT"/>
</dbReference>
<dbReference type="PROSITE" id="PS51194">
    <property type="entry name" value="HELICASE_CTER"/>
    <property type="match status" value="1"/>
</dbReference>
<dbReference type="PROSITE" id="PS51722">
    <property type="entry name" value="G_TR_2"/>
    <property type="match status" value="1"/>
</dbReference>
<dbReference type="GO" id="GO:0003924">
    <property type="term" value="F:GTPase activity"/>
    <property type="evidence" value="ECO:0007669"/>
    <property type="project" value="InterPro"/>
</dbReference>
<dbReference type="SUPFAM" id="SSF50447">
    <property type="entry name" value="Translation proteins"/>
    <property type="match status" value="1"/>
</dbReference>
<dbReference type="FunFam" id="3.40.50.300:FF:000576">
    <property type="entry name" value="Elongation factor Tu"/>
    <property type="match status" value="1"/>
</dbReference>
<dbReference type="GO" id="GO:0045003">
    <property type="term" value="P:double-strand break repair via synthesis-dependent strand annealing"/>
    <property type="evidence" value="ECO:0007669"/>
    <property type="project" value="TreeGrafter"/>
</dbReference>
<keyword evidence="7" id="KW-0479">Metal-binding</keyword>
<sequence>MRRSLAPSQAPSDGAPLVRNRSSSSDEEMENSRCKRRKGSSSNLTPLRSNSNRFELLSPYRTMLIKDLDQLIIKERRLHEEMIKKLLCKPFRVPLPGYAGSASSKALGLRHSSVRCALFDPYAEGALVLYTPPEMSAHEAIKIDESRKVHVVVDPVLSAVLRPHQREGVKFMYDCVTGARIENAYGCIMADEMGLGKTLQCITLLWTLLRQSPEAKSMISNVVIVCPSSLVKNWDNEIAKWLGGRVNSLPIDSGGKEGIDRSLEWFVSQLGTRCSTPVLIISYETFRLHASVLLRKQVGLVICDERQSPEAKSMISNVVIVCPSSLVKNWDNEIAKWLGGRVNSLPIDSGGKEGIDRSLEWFVSQLGTRCSTPVLIISYETFRLHASVLLRKQVGLVICDEGHRLKNSDNQTYQALSRLKCERRVLISGTPIQNDLLEYYSLVNFVNPGLLGTAQEFKRRFENVILRGRDADATDAQRLKSDEALAEMACIVNKCIIRRTSSLLIKYLPVKYELIICCKLTDLQEKLYRNLIASKRLKQDASGSDGKITGAALSFITSLKKLCNHPQLIYDKCQQNEEGFQGCLELFPSGFNSMTFEPAFSGKMKVLDYLLAVTKRTTNDKFVLVSNYTQTIDSFVELCKLRRYGYVRLDGSSSIKQRAKIVQKFNDPASPEYVFLLSSKAGGCGLNLIGANRLVMFDPDWNPANDDQAMARVWRDGQKKHCFIYRLLATGTIEEKMFQRQTHKKALSSCVVDEEVDVARHFSKDQLRHLFEFKADIASDTHNTLRCTRCINGIESREPRESSDTGSDLSEWYHTQRDIRKIPDQAASPRKRAVVLPVRSQPQLVMWERFITAEYIYIVRMLMHQFRRLCSVSPSSSLAAASSVHLMLRHSATTASAVDLKSKPNLNVGTIGHIDHGKTTLTAAITRVLSAKGRTKFVKFDEIDKGKEEKKRGITINIAHIGYESDKRRYAHTDCPGHSDFIKNMICGTAQMDAAILVIAATDGVMAQTREHLLLARQIGLSHIVVFINKADLVDDDVLMLVEIEARELLLEYGFDEKSVMVIKGSALDALESGNAQCIEDLITALDAIPLPRRLEDAPFLMPIASRTAITGRGTVVVGTVEEGILKKGDKVEIRGGGDAVQAVAADIQVFGKGVKQVQAGEHCGILCRGVKTDDVRRGMWMGAPGSIKTSNFFKVELYLLSESEGGRRTGIRSGFTDKIFCSTWDQVGRFQIEGDMLMPGEHTSALVAFEKEMPAKQSLPFTLREGGREKKTIAHGVIREMLPSLRFSTFHDLKNFDEVISKLSSS</sequence>
<dbReference type="InterPro" id="IPR000330">
    <property type="entry name" value="SNF2_N"/>
</dbReference>
<dbReference type="SUPFAM" id="SSF52540">
    <property type="entry name" value="P-loop containing nucleoside triphosphate hydrolases"/>
    <property type="match status" value="4"/>
</dbReference>
<dbReference type="Gene3D" id="2.40.30.10">
    <property type="entry name" value="Translation factors"/>
    <property type="match status" value="2"/>
</dbReference>
<evidence type="ECO:0000313" key="25">
    <source>
        <dbReference type="Proteomes" id="UP000031036"/>
    </source>
</evidence>
<dbReference type="CDD" id="cd18793">
    <property type="entry name" value="SF2_C_SNF"/>
    <property type="match status" value="1"/>
</dbReference>
<comment type="subunit">
    <text evidence="3">Interacts (via N-terminus) with spn-A/Rad51.</text>
</comment>
<feature type="domain" description="Helicase ATP-binding" evidence="21">
    <location>
        <begin position="178"/>
        <end position="449"/>
    </location>
</feature>
<dbReference type="GO" id="GO:0005525">
    <property type="term" value="F:GTP binding"/>
    <property type="evidence" value="ECO:0007669"/>
    <property type="project" value="UniProtKB-KW"/>
</dbReference>
<dbReference type="EMBL" id="JPKZ01001136">
    <property type="protein sequence ID" value="KHN83821.1"/>
    <property type="molecule type" value="Genomic_DNA"/>
</dbReference>
<dbReference type="GO" id="GO:0046872">
    <property type="term" value="F:metal ion binding"/>
    <property type="evidence" value="ECO:0007669"/>
    <property type="project" value="UniProtKB-KW"/>
</dbReference>
<dbReference type="Gene3D" id="1.20.120.850">
    <property type="entry name" value="SWI2/SNF2 ATPases, N-terminal domain"/>
    <property type="match status" value="1"/>
</dbReference>
<keyword evidence="11" id="KW-0378">Hydrolase</keyword>
<protein>
    <recommendedName>
        <fullName evidence="4">DNA repair and recombination protein RAD54-like</fullName>
    </recommendedName>
    <alternativeName>
        <fullName evidence="19">Protein okra</fullName>
    </alternativeName>
</protein>
<evidence type="ECO:0000256" key="16">
    <source>
        <dbReference type="ARBA" id="ARBA00023134"/>
    </source>
</evidence>
<evidence type="ECO:0000256" key="2">
    <source>
        <dbReference type="ARBA" id="ARBA00011245"/>
    </source>
</evidence>
<evidence type="ECO:0000256" key="8">
    <source>
        <dbReference type="ARBA" id="ARBA00022741"/>
    </source>
</evidence>
<evidence type="ECO:0000256" key="4">
    <source>
        <dbReference type="ARBA" id="ARBA00015341"/>
    </source>
</evidence>
<evidence type="ECO:0000256" key="14">
    <source>
        <dbReference type="ARBA" id="ARBA00022842"/>
    </source>
</evidence>
<dbReference type="InterPro" id="IPR004160">
    <property type="entry name" value="Transl_elong_EFTu/EF1A_C"/>
</dbReference>
<comment type="caution">
    <text evidence="24">The sequence shown here is derived from an EMBL/GenBank/DDBJ whole genome shotgun (WGS) entry which is preliminary data.</text>
</comment>
<feature type="region of interest" description="Disordered" evidence="20">
    <location>
        <begin position="1"/>
        <end position="48"/>
    </location>
</feature>
<evidence type="ECO:0000256" key="17">
    <source>
        <dbReference type="ARBA" id="ARBA00023306"/>
    </source>
</evidence>
<comment type="similarity">
    <text evidence="1">Belongs to the TRAFAC class translation factor GTPase superfamily. Classic translation factor GTPase family. EF-Tu/EF-1A subfamily.</text>
</comment>
<dbReference type="Proteomes" id="UP000031036">
    <property type="component" value="Unassembled WGS sequence"/>
</dbReference>
<dbReference type="CDD" id="cd03697">
    <property type="entry name" value="EFTU_II"/>
    <property type="match status" value="1"/>
</dbReference>
<dbReference type="InterPro" id="IPR027417">
    <property type="entry name" value="P-loop_NTPase"/>
</dbReference>
<keyword evidence="8" id="KW-0547">Nucleotide-binding</keyword>
<evidence type="ECO:0000256" key="11">
    <source>
        <dbReference type="ARBA" id="ARBA00022801"/>
    </source>
</evidence>
<dbReference type="PANTHER" id="PTHR45629">
    <property type="entry name" value="SNF2/RAD54 FAMILY MEMBER"/>
    <property type="match status" value="1"/>
</dbReference>
<gene>
    <name evidence="24" type="primary">RAD54L</name>
    <name evidence="24" type="ORF">Tcan_16357</name>
</gene>
<dbReference type="FunFam" id="3.40.50.10810:FF:000169">
    <property type="entry name" value="Predicted protein"/>
    <property type="match status" value="1"/>
</dbReference>
<dbReference type="GO" id="GO:0007131">
    <property type="term" value="P:reciprocal meiotic recombination"/>
    <property type="evidence" value="ECO:0007669"/>
    <property type="project" value="TreeGrafter"/>
</dbReference>
<dbReference type="InterPro" id="IPR038718">
    <property type="entry name" value="SNF2-like_sf"/>
</dbReference>
<evidence type="ECO:0000259" key="21">
    <source>
        <dbReference type="PROSITE" id="PS51192"/>
    </source>
</evidence>
<dbReference type="FunFam" id="2.40.30.10:FF:000085">
    <property type="entry name" value="Elongation factor Tu"/>
    <property type="match status" value="1"/>
</dbReference>
<dbReference type="Gene3D" id="3.40.50.10810">
    <property type="entry name" value="Tandem AAA-ATPase domain"/>
    <property type="match status" value="2"/>
</dbReference>
<keyword evidence="16" id="KW-0342">GTP-binding</keyword>
<dbReference type="GO" id="GO:0005524">
    <property type="term" value="F:ATP binding"/>
    <property type="evidence" value="ECO:0007669"/>
    <property type="project" value="UniProtKB-KW"/>
</dbReference>
<feature type="domain" description="Tr-type G" evidence="23">
    <location>
        <begin position="903"/>
        <end position="1096"/>
    </location>
</feature>
<keyword evidence="15" id="KW-0648">Protein biosynthesis</keyword>
<accession>A0A0B2VK05</accession>
<dbReference type="Pfam" id="PF03144">
    <property type="entry name" value="GTP_EFTU_D2"/>
    <property type="match status" value="1"/>
</dbReference>
<dbReference type="CDD" id="cd01884">
    <property type="entry name" value="EF_Tu"/>
    <property type="match status" value="1"/>
</dbReference>
<comment type="function">
    <text evidence="18">Involved in mitotic DNA repair and meiotic recombination. Functions in the recombinational DNA repair pathway. Essential for interhomolog gene conversion (GC), but may have a less important role in intersister GC than spn-A/Rad51. In the presence of DNA, spn-A/Rad51 enhances the ATPase activity of okr/Rad54.</text>
</comment>
<dbReference type="OrthoDB" id="413460at2759"/>
<dbReference type="GO" id="GO:0003746">
    <property type="term" value="F:translation elongation factor activity"/>
    <property type="evidence" value="ECO:0007669"/>
    <property type="project" value="UniProtKB-KW"/>
</dbReference>
<dbReference type="InterPro" id="IPR049730">
    <property type="entry name" value="SNF2/RAD54-like_C"/>
</dbReference>
<dbReference type="FunFam" id="3.40.50.10810:FF:000147">
    <property type="entry name" value="RAD54 like"/>
    <property type="match status" value="1"/>
</dbReference>